<organism evidence="8 9">
    <name type="scientific">Pseudomassariella vexata</name>
    <dbReference type="NCBI Taxonomy" id="1141098"/>
    <lineage>
        <taxon>Eukaryota</taxon>
        <taxon>Fungi</taxon>
        <taxon>Dikarya</taxon>
        <taxon>Ascomycota</taxon>
        <taxon>Pezizomycotina</taxon>
        <taxon>Sordariomycetes</taxon>
        <taxon>Xylariomycetidae</taxon>
        <taxon>Amphisphaeriales</taxon>
        <taxon>Pseudomassariaceae</taxon>
        <taxon>Pseudomassariella</taxon>
    </lineage>
</organism>
<comment type="subcellular location">
    <subcellularLocation>
        <location evidence="1">Nucleus</location>
    </subcellularLocation>
</comment>
<dbReference type="Gene3D" id="2.60.40.3960">
    <property type="entry name" value="Velvet domain"/>
    <property type="match status" value="1"/>
</dbReference>
<keyword evidence="3" id="KW-0805">Transcription regulation</keyword>
<proteinExistence type="predicted"/>
<evidence type="ECO:0000256" key="5">
    <source>
        <dbReference type="ARBA" id="ARBA00023242"/>
    </source>
</evidence>
<feature type="region of interest" description="Disordered" evidence="6">
    <location>
        <begin position="188"/>
        <end position="207"/>
    </location>
</feature>
<reference evidence="8 9" key="1">
    <citation type="submission" date="2016-07" db="EMBL/GenBank/DDBJ databases">
        <title>Pervasive Adenine N6-methylation of Active Genes in Fungi.</title>
        <authorList>
            <consortium name="DOE Joint Genome Institute"/>
            <person name="Mondo S.J."/>
            <person name="Dannebaum R.O."/>
            <person name="Kuo R.C."/>
            <person name="Labutti K."/>
            <person name="Haridas S."/>
            <person name="Kuo A."/>
            <person name="Salamov A."/>
            <person name="Ahrendt S.R."/>
            <person name="Lipzen A."/>
            <person name="Sullivan W."/>
            <person name="Andreopoulos W.B."/>
            <person name="Clum A."/>
            <person name="Lindquist E."/>
            <person name="Daum C."/>
            <person name="Ramamoorthy G.K."/>
            <person name="Gryganskyi A."/>
            <person name="Culley D."/>
            <person name="Magnuson J.K."/>
            <person name="James T.Y."/>
            <person name="O'Malley M.A."/>
            <person name="Stajich J.E."/>
            <person name="Spatafora J.W."/>
            <person name="Visel A."/>
            <person name="Grigoriev I.V."/>
        </authorList>
    </citation>
    <scope>NUCLEOTIDE SEQUENCE [LARGE SCALE GENOMIC DNA]</scope>
    <source>
        <strain evidence="8 9">CBS 129021</strain>
    </source>
</reference>
<evidence type="ECO:0000259" key="7">
    <source>
        <dbReference type="PROSITE" id="PS51821"/>
    </source>
</evidence>
<dbReference type="GO" id="GO:0005634">
    <property type="term" value="C:nucleus"/>
    <property type="evidence" value="ECO:0007669"/>
    <property type="project" value="UniProtKB-SubCell"/>
</dbReference>
<dbReference type="STRING" id="1141098.A0A1Y2DR91"/>
<protein>
    <submittedName>
        <fullName evidence="8">Velvet factor</fullName>
    </submittedName>
</protein>
<gene>
    <name evidence="8" type="ORF">BCR38DRAFT_348333</name>
</gene>
<dbReference type="EMBL" id="MCFJ01000010">
    <property type="protein sequence ID" value="ORY61780.1"/>
    <property type="molecule type" value="Genomic_DNA"/>
</dbReference>
<name>A0A1Y2DR91_9PEZI</name>
<feature type="compositionally biased region" description="Basic residues" evidence="6">
    <location>
        <begin position="188"/>
        <end position="198"/>
    </location>
</feature>
<evidence type="ECO:0000313" key="8">
    <source>
        <dbReference type="EMBL" id="ORY61780.1"/>
    </source>
</evidence>
<feature type="non-terminal residue" evidence="8">
    <location>
        <position position="207"/>
    </location>
</feature>
<dbReference type="PROSITE" id="PS51821">
    <property type="entry name" value="VELVET"/>
    <property type="match status" value="1"/>
</dbReference>
<evidence type="ECO:0000313" key="9">
    <source>
        <dbReference type="Proteomes" id="UP000193689"/>
    </source>
</evidence>
<comment type="caution">
    <text evidence="8">The sequence shown here is derived from an EMBL/GenBank/DDBJ whole genome shotgun (WGS) entry which is preliminary data.</text>
</comment>
<dbReference type="InterPro" id="IPR021740">
    <property type="entry name" value="Velvet"/>
</dbReference>
<accession>A0A1Y2DR91</accession>
<dbReference type="GeneID" id="63772624"/>
<evidence type="ECO:0000256" key="4">
    <source>
        <dbReference type="ARBA" id="ARBA00023163"/>
    </source>
</evidence>
<dbReference type="InParanoid" id="A0A1Y2DR91"/>
<keyword evidence="5" id="KW-0539">Nucleus</keyword>
<dbReference type="PANTHER" id="PTHR33572">
    <property type="entry name" value="SPORE DEVELOPMENT REGULATOR VOSA"/>
    <property type="match status" value="1"/>
</dbReference>
<feature type="region of interest" description="Disordered" evidence="6">
    <location>
        <begin position="1"/>
        <end position="45"/>
    </location>
</feature>
<dbReference type="AlphaFoldDB" id="A0A1Y2DR91"/>
<feature type="domain" description="Velvet" evidence="7">
    <location>
        <begin position="8"/>
        <end position="185"/>
    </location>
</feature>
<dbReference type="PANTHER" id="PTHR33572:SF18">
    <property type="entry name" value="SPORE DEVELOPMENT REGULATOR VOSA"/>
    <property type="match status" value="1"/>
</dbReference>
<dbReference type="GO" id="GO:0030435">
    <property type="term" value="P:sporulation resulting in formation of a cellular spore"/>
    <property type="evidence" value="ECO:0007669"/>
    <property type="project" value="UniProtKB-KW"/>
</dbReference>
<keyword evidence="4" id="KW-0804">Transcription</keyword>
<evidence type="ECO:0000256" key="2">
    <source>
        <dbReference type="ARBA" id="ARBA00022969"/>
    </source>
</evidence>
<dbReference type="Pfam" id="PF11754">
    <property type="entry name" value="Velvet"/>
    <property type="match status" value="2"/>
</dbReference>
<dbReference type="InterPro" id="IPR037525">
    <property type="entry name" value="Velvet_dom"/>
</dbReference>
<feature type="compositionally biased region" description="Polar residues" evidence="6">
    <location>
        <begin position="1"/>
        <end position="13"/>
    </location>
</feature>
<keyword evidence="9" id="KW-1185">Reference proteome</keyword>
<evidence type="ECO:0000256" key="6">
    <source>
        <dbReference type="SAM" id="MobiDB-lite"/>
    </source>
</evidence>
<keyword evidence="2" id="KW-0749">Sporulation</keyword>
<sequence length="207" mass="23080">MYQPLPDSSNANDGSWRIRVVQQPTNAKAAQGAKEKSRSPIDPPPIVKLDTFPHLSLHDPYIMVVASSVPTGKHEGESSQQHAKNMTGSMVSSLHRLKDLQNQESGFFIFPDLLIKIPGDFKLHFALMKMKTNPSDPGDLGEWETVAETDSDPFKVYTSKDYPGMAESTVMTRSFSDQGVKVRLRKDSRKLTTAKRNHQVAQNARNT</sequence>
<evidence type="ECO:0000256" key="1">
    <source>
        <dbReference type="ARBA" id="ARBA00004123"/>
    </source>
</evidence>
<dbReference type="OrthoDB" id="5599552at2759"/>
<evidence type="ECO:0000256" key="3">
    <source>
        <dbReference type="ARBA" id="ARBA00023015"/>
    </source>
</evidence>
<dbReference type="InterPro" id="IPR038491">
    <property type="entry name" value="Velvet_dom_sf"/>
</dbReference>
<dbReference type="RefSeq" id="XP_040713857.1">
    <property type="nucleotide sequence ID" value="XM_040856412.1"/>
</dbReference>
<dbReference type="Proteomes" id="UP000193689">
    <property type="component" value="Unassembled WGS sequence"/>
</dbReference>